<protein>
    <recommendedName>
        <fullName evidence="8">Zn(2)-C6 fungal-type domain-containing protein</fullName>
    </recommendedName>
</protein>
<dbReference type="GO" id="GO:0008270">
    <property type="term" value="F:zinc ion binding"/>
    <property type="evidence" value="ECO:0007669"/>
    <property type="project" value="InterPro"/>
</dbReference>
<keyword evidence="5" id="KW-0804">Transcription</keyword>
<keyword evidence="3" id="KW-0805">Transcription regulation</keyword>
<feature type="compositionally biased region" description="Low complexity" evidence="7">
    <location>
        <begin position="67"/>
        <end position="123"/>
    </location>
</feature>
<keyword evidence="10" id="KW-1185">Reference proteome</keyword>
<dbReference type="CDD" id="cd00067">
    <property type="entry name" value="GAL4"/>
    <property type="match status" value="1"/>
</dbReference>
<evidence type="ECO:0000256" key="5">
    <source>
        <dbReference type="ARBA" id="ARBA00023163"/>
    </source>
</evidence>
<dbReference type="GO" id="GO:0000981">
    <property type="term" value="F:DNA-binding transcription factor activity, RNA polymerase II-specific"/>
    <property type="evidence" value="ECO:0007669"/>
    <property type="project" value="InterPro"/>
</dbReference>
<dbReference type="PANTHER" id="PTHR36206">
    <property type="entry name" value="ASPERCRYPTIN BIOSYNTHESIS CLUSTER-SPECIFIC TRANSCRIPTION REGULATOR ATNN-RELATED"/>
    <property type="match status" value="1"/>
</dbReference>
<keyword evidence="2" id="KW-0862">Zinc</keyword>
<dbReference type="Proteomes" id="UP000288429">
    <property type="component" value="Unassembled WGS sequence"/>
</dbReference>
<evidence type="ECO:0000313" key="9">
    <source>
        <dbReference type="EMBL" id="RSM11345.1"/>
    </source>
</evidence>
<feature type="region of interest" description="Disordered" evidence="7">
    <location>
        <begin position="324"/>
        <end position="399"/>
    </location>
</feature>
<dbReference type="Gene3D" id="4.10.240.10">
    <property type="entry name" value="Zn(2)-C6 fungal-type DNA-binding domain"/>
    <property type="match status" value="1"/>
</dbReference>
<feature type="region of interest" description="Disordered" evidence="7">
    <location>
        <begin position="67"/>
        <end position="165"/>
    </location>
</feature>
<feature type="compositionally biased region" description="Polar residues" evidence="7">
    <location>
        <begin position="1"/>
        <end position="18"/>
    </location>
</feature>
<keyword evidence="1" id="KW-0479">Metal-binding</keyword>
<organism evidence="9 10">
    <name type="scientific">Fusarium ambrosium</name>
    <dbReference type="NCBI Taxonomy" id="131363"/>
    <lineage>
        <taxon>Eukaryota</taxon>
        <taxon>Fungi</taxon>
        <taxon>Dikarya</taxon>
        <taxon>Ascomycota</taxon>
        <taxon>Pezizomycotina</taxon>
        <taxon>Sordariomycetes</taxon>
        <taxon>Hypocreomycetidae</taxon>
        <taxon>Hypocreales</taxon>
        <taxon>Nectriaceae</taxon>
        <taxon>Fusarium</taxon>
        <taxon>Fusarium solani species complex</taxon>
    </lineage>
</organism>
<dbReference type="AlphaFoldDB" id="A0A428UAL7"/>
<feature type="compositionally biased region" description="Polar residues" evidence="7">
    <location>
        <begin position="124"/>
        <end position="148"/>
    </location>
</feature>
<dbReference type="InterPro" id="IPR052360">
    <property type="entry name" value="Transcr_Regulatory_Proteins"/>
</dbReference>
<dbReference type="SMART" id="SM00066">
    <property type="entry name" value="GAL4"/>
    <property type="match status" value="1"/>
</dbReference>
<gene>
    <name evidence="9" type="ORF">CDV31_006783</name>
</gene>
<dbReference type="EMBL" id="NIZV01000079">
    <property type="protein sequence ID" value="RSM11345.1"/>
    <property type="molecule type" value="Genomic_DNA"/>
</dbReference>
<proteinExistence type="predicted"/>
<keyword evidence="6" id="KW-0539">Nucleus</keyword>
<dbReference type="PROSITE" id="PS50048">
    <property type="entry name" value="ZN2_CY6_FUNGAL_2"/>
    <property type="match status" value="1"/>
</dbReference>
<comment type="caution">
    <text evidence="9">The sequence shown here is derived from an EMBL/GenBank/DDBJ whole genome shotgun (WGS) entry which is preliminary data.</text>
</comment>
<dbReference type="InterPro" id="IPR036864">
    <property type="entry name" value="Zn2-C6_fun-type_DNA-bd_sf"/>
</dbReference>
<dbReference type="PROSITE" id="PS00463">
    <property type="entry name" value="ZN2_CY6_FUNGAL_1"/>
    <property type="match status" value="1"/>
</dbReference>
<dbReference type="SUPFAM" id="SSF57701">
    <property type="entry name" value="Zn2/Cys6 DNA-binding domain"/>
    <property type="match status" value="1"/>
</dbReference>
<keyword evidence="4" id="KW-0238">DNA-binding</keyword>
<sequence length="754" mass="80264">MAQEVQGQSHGDSPSNHLVSAPTSTSPSLAPIAVSAAPPAYAASSATAPQTAAADTTLPSIAAAIAGTSSSTPSDNPTASTASASLPSAPVPAADPDVPAASSAPTSTPASAAAASAAPSAVPQQNGDSKASEGASTPSSNTEMSNQHPGAPHGQPVSYPGPSTPYATTVGATTAQYASYPAVTSQQPMDAYRPNPMPVGSNVMSLPSMRTIDPVPQQPGPPVTNPQGMQMSMPMASVPGGLPYYGHHGMPMAAGYGIPSDPMSRYALPHDPRLLGHRGPKKEIKRRTKTGCLTCRKRRIKCDETHPTCNNCKKSKRECLGYDPIFRQQPGGQSSSNIQPAPSSQRTPPAIPSSIPSTIPSSIATNPGLPARATNSYGSQPSMLPSSYATAHATTASPNPSLTSLSYESSLSTVASPPIKSESGYEYSSAIDPALQSLASSSAQDGSRPVDQKPLLDNNLHLRAKKMKIDEIIDLLGAAPPAQQTIQTEEVLNEVTKVYHEMYAPGLSSFFETGWYYFAESGKMSFPRDPRLVDLMASFLNILEAVRANDHAQMAYSGILETRIVWELARTSYQSPDQAPPMGGMALPRDGDANEARNRVKVVEALLCGDYLPTNPLYPPMQDVDPHRTRQFDFWYNLAEFVRIRENPTLQPAVKARDDVLTRMRYLLDGRENRDVLYSIAVVRELSPHFDPSYGNTIPAHLDESDPKNRLAVASKFILDESQVTGGTTNVVRRFSDIAYRSFVNPGVNVTRRT</sequence>
<feature type="domain" description="Zn(2)-C6 fungal-type" evidence="8">
    <location>
        <begin position="291"/>
        <end position="319"/>
    </location>
</feature>
<name>A0A428UAL7_9HYPO</name>
<dbReference type="PANTHER" id="PTHR36206:SF13">
    <property type="entry name" value="TRANSCRIPTIONAL REGULATORY PROTEIN MOC3"/>
    <property type="match status" value="1"/>
</dbReference>
<feature type="compositionally biased region" description="Low complexity" evidence="7">
    <location>
        <begin position="352"/>
        <end position="365"/>
    </location>
</feature>
<evidence type="ECO:0000256" key="2">
    <source>
        <dbReference type="ARBA" id="ARBA00022833"/>
    </source>
</evidence>
<evidence type="ECO:0000313" key="10">
    <source>
        <dbReference type="Proteomes" id="UP000288429"/>
    </source>
</evidence>
<evidence type="ECO:0000256" key="1">
    <source>
        <dbReference type="ARBA" id="ARBA00022723"/>
    </source>
</evidence>
<reference evidence="9 10" key="1">
    <citation type="submission" date="2017-06" db="EMBL/GenBank/DDBJ databases">
        <title>Cmopartive genomic analysis of Ambrosia Fusariam Clade fungi.</title>
        <authorList>
            <person name="Stajich J.E."/>
            <person name="Carrillo J."/>
            <person name="Kijimoto T."/>
            <person name="Eskalen A."/>
            <person name="O'Donnell K."/>
            <person name="Kasson M."/>
        </authorList>
    </citation>
    <scope>NUCLEOTIDE SEQUENCE [LARGE SCALE GENOMIC DNA]</scope>
    <source>
        <strain evidence="9 10">NRRL 20438</strain>
    </source>
</reference>
<dbReference type="InterPro" id="IPR001138">
    <property type="entry name" value="Zn2Cys6_DnaBD"/>
</dbReference>
<feature type="compositionally biased region" description="Low complexity" evidence="7">
    <location>
        <begin position="386"/>
        <end position="399"/>
    </location>
</feature>
<evidence type="ECO:0000256" key="3">
    <source>
        <dbReference type="ARBA" id="ARBA00023015"/>
    </source>
</evidence>
<feature type="compositionally biased region" description="Polar residues" evidence="7">
    <location>
        <begin position="373"/>
        <end position="385"/>
    </location>
</feature>
<accession>A0A428UAL7</accession>
<evidence type="ECO:0000256" key="7">
    <source>
        <dbReference type="SAM" id="MobiDB-lite"/>
    </source>
</evidence>
<feature type="compositionally biased region" description="Low complexity" evidence="7">
    <location>
        <begin position="20"/>
        <end position="31"/>
    </location>
</feature>
<evidence type="ECO:0000259" key="8">
    <source>
        <dbReference type="PROSITE" id="PS50048"/>
    </source>
</evidence>
<dbReference type="GO" id="GO:0003677">
    <property type="term" value="F:DNA binding"/>
    <property type="evidence" value="ECO:0007669"/>
    <property type="project" value="UniProtKB-KW"/>
</dbReference>
<evidence type="ECO:0000256" key="6">
    <source>
        <dbReference type="ARBA" id="ARBA00023242"/>
    </source>
</evidence>
<feature type="region of interest" description="Disordered" evidence="7">
    <location>
        <begin position="1"/>
        <end position="31"/>
    </location>
</feature>
<evidence type="ECO:0000256" key="4">
    <source>
        <dbReference type="ARBA" id="ARBA00023125"/>
    </source>
</evidence>
<dbReference type="Pfam" id="PF00172">
    <property type="entry name" value="Zn_clus"/>
    <property type="match status" value="1"/>
</dbReference>
<feature type="compositionally biased region" description="Polar residues" evidence="7">
    <location>
        <begin position="330"/>
        <end position="346"/>
    </location>
</feature>